<reference evidence="3" key="2">
    <citation type="submission" date="2020-08" db="EMBL/GenBank/DDBJ databases">
        <authorList>
            <person name="Kikuchi T."/>
        </authorList>
    </citation>
    <scope>NUCLEOTIDE SEQUENCE</scope>
    <source>
        <strain evidence="2">Ka4C1</strain>
    </source>
</reference>
<keyword evidence="5" id="KW-1185">Reference proteome</keyword>
<name>A0A1I7SFM6_BURXY</name>
<feature type="transmembrane region" description="Helical" evidence="1">
    <location>
        <begin position="177"/>
        <end position="195"/>
    </location>
</feature>
<keyword evidence="1" id="KW-0472">Membrane</keyword>
<dbReference type="Proteomes" id="UP000659654">
    <property type="component" value="Unassembled WGS sequence"/>
</dbReference>
<keyword evidence="1" id="KW-1133">Transmembrane helix</keyword>
<evidence type="ECO:0000313" key="3">
    <source>
        <dbReference type="EMBL" id="CAG9112954.1"/>
    </source>
</evidence>
<accession>A0A1I7SFM6</accession>
<feature type="transmembrane region" description="Helical" evidence="1">
    <location>
        <begin position="229"/>
        <end position="250"/>
    </location>
</feature>
<proteinExistence type="predicted"/>
<evidence type="ECO:0000313" key="2">
    <source>
        <dbReference type="EMBL" id="CAD5224209.1"/>
    </source>
</evidence>
<feature type="transmembrane region" description="Helical" evidence="1">
    <location>
        <begin position="109"/>
        <end position="137"/>
    </location>
</feature>
<evidence type="ECO:0000256" key="1">
    <source>
        <dbReference type="SAM" id="Phobius"/>
    </source>
</evidence>
<dbReference type="EMBL" id="CAJFDI010000004">
    <property type="protein sequence ID" value="CAD5224209.1"/>
    <property type="molecule type" value="Genomic_DNA"/>
</dbReference>
<dbReference type="EMBL" id="CAJFCV020000004">
    <property type="protein sequence ID" value="CAG9112954.1"/>
    <property type="molecule type" value="Genomic_DNA"/>
</dbReference>
<protein>
    <submittedName>
        <fullName evidence="2">(pine wood nematode) hypothetical protein</fullName>
    </submittedName>
</protein>
<dbReference type="Proteomes" id="UP000095284">
    <property type="component" value="Unplaced"/>
</dbReference>
<sequence length="263" mass="30141">MDCNQLLLQAKTFLNRSQTSLHHDKNFSKTERIIKNLCGRLENMIGKSDTDPFHLAVDDLFCHDRKTATNERKMSSATERSVHFGSMILSVGNNDTKPQHLQYKWRETVVFFLLKAIPHLLLFIACLLYIIASYYLLCSIDNTFSMLSPFEVYPLLVNSYLRPGILTARPREQSARAAFSVMIVFGIAFLSALTGNIGRVTTEAYCFLKPKVVKLVYDTVIPCPQRIDFVVLLYALTLFNILAIIIYNFIYHSLDVVDVFYFL</sequence>
<evidence type="ECO:0000313" key="5">
    <source>
        <dbReference type="Proteomes" id="UP000659654"/>
    </source>
</evidence>
<reference evidence="6" key="1">
    <citation type="submission" date="2016-11" db="UniProtKB">
        <authorList>
            <consortium name="WormBaseParasite"/>
        </authorList>
    </citation>
    <scope>IDENTIFICATION</scope>
</reference>
<dbReference type="AlphaFoldDB" id="A0A1I7SFM6"/>
<evidence type="ECO:0000313" key="6">
    <source>
        <dbReference type="WBParaSite" id="BXY_1183800.1"/>
    </source>
</evidence>
<organism evidence="4 6">
    <name type="scientific">Bursaphelenchus xylophilus</name>
    <name type="common">Pinewood nematode worm</name>
    <name type="synonym">Aphelenchoides xylophilus</name>
    <dbReference type="NCBI Taxonomy" id="6326"/>
    <lineage>
        <taxon>Eukaryota</taxon>
        <taxon>Metazoa</taxon>
        <taxon>Ecdysozoa</taxon>
        <taxon>Nematoda</taxon>
        <taxon>Chromadorea</taxon>
        <taxon>Rhabditida</taxon>
        <taxon>Tylenchina</taxon>
        <taxon>Tylenchomorpha</taxon>
        <taxon>Aphelenchoidea</taxon>
        <taxon>Aphelenchoididae</taxon>
        <taxon>Bursaphelenchus</taxon>
    </lineage>
</organism>
<dbReference type="Proteomes" id="UP000582659">
    <property type="component" value="Unassembled WGS sequence"/>
</dbReference>
<gene>
    <name evidence="2" type="ORF">BXYJ_LOCUS7929</name>
</gene>
<evidence type="ECO:0000313" key="4">
    <source>
        <dbReference type="Proteomes" id="UP000095284"/>
    </source>
</evidence>
<dbReference type="WBParaSite" id="BXY_1183800.1">
    <property type="protein sequence ID" value="BXY_1183800.1"/>
    <property type="gene ID" value="BXY_1183800"/>
</dbReference>
<keyword evidence="1" id="KW-0812">Transmembrane</keyword>